<feature type="region of interest" description="Disordered" evidence="1">
    <location>
        <begin position="1"/>
        <end position="27"/>
    </location>
</feature>
<accession>A0A9E7I9Y0</accession>
<reference evidence="2" key="1">
    <citation type="submission" date="2022-05" db="EMBL/GenBank/DDBJ databases">
        <title>The Musa troglodytarum L. genome provides insights into the mechanism of non-climacteric behaviour and enrichment of carotenoids.</title>
        <authorList>
            <person name="Wang J."/>
        </authorList>
    </citation>
    <scope>NUCLEOTIDE SEQUENCE</scope>
    <source>
        <tissue evidence="2">Leaf</tissue>
    </source>
</reference>
<dbReference type="AlphaFoldDB" id="A0A9E7I9Y0"/>
<proteinExistence type="predicted"/>
<gene>
    <name evidence="2" type="ORF">MUK42_13023</name>
</gene>
<evidence type="ECO:0000256" key="1">
    <source>
        <dbReference type="SAM" id="MobiDB-lite"/>
    </source>
</evidence>
<feature type="region of interest" description="Disordered" evidence="1">
    <location>
        <begin position="105"/>
        <end position="208"/>
    </location>
</feature>
<dbReference type="Proteomes" id="UP001055439">
    <property type="component" value="Chromosome 9"/>
</dbReference>
<dbReference type="EMBL" id="CP097511">
    <property type="protein sequence ID" value="URE43563.1"/>
    <property type="molecule type" value="Genomic_DNA"/>
</dbReference>
<name>A0A9E7I9Y0_9LILI</name>
<protein>
    <submittedName>
        <fullName evidence="2">Uncharacterized protein</fullName>
    </submittedName>
</protein>
<evidence type="ECO:0000313" key="2">
    <source>
        <dbReference type="EMBL" id="URE43563.1"/>
    </source>
</evidence>
<keyword evidence="3" id="KW-1185">Reference proteome</keyword>
<organism evidence="2 3">
    <name type="scientific">Musa troglodytarum</name>
    <name type="common">fe'i banana</name>
    <dbReference type="NCBI Taxonomy" id="320322"/>
    <lineage>
        <taxon>Eukaryota</taxon>
        <taxon>Viridiplantae</taxon>
        <taxon>Streptophyta</taxon>
        <taxon>Embryophyta</taxon>
        <taxon>Tracheophyta</taxon>
        <taxon>Spermatophyta</taxon>
        <taxon>Magnoliopsida</taxon>
        <taxon>Liliopsida</taxon>
        <taxon>Zingiberales</taxon>
        <taxon>Musaceae</taxon>
        <taxon>Musa</taxon>
    </lineage>
</organism>
<evidence type="ECO:0000313" key="3">
    <source>
        <dbReference type="Proteomes" id="UP001055439"/>
    </source>
</evidence>
<feature type="compositionally biased region" description="Basic and acidic residues" evidence="1">
    <location>
        <begin position="165"/>
        <end position="186"/>
    </location>
</feature>
<sequence length="253" mass="26626">MGDLETGQRGQQSRRSRAPPVQKKVHARDFGLSSTAFKLASPTGGYMDFGSQQAPGEGIIGIDKKLLLGLIRKAFPPLLLLPPPKTGLSSCKMLNTLGSNDGENSFGDIGGSAHGKGDRIPGNEAGWSSVGHPSIPSWSTPSVPRVRRRRPLERGDEGGGGELAGGRRESDVGGGTRAREPLDQSHELAGLGVDDRGGDGVDDNGSARRRCDRGLLDLVGVFGDLEWGGPGALELPARRWPGFRGIHGLLEQG</sequence>